<gene>
    <name evidence="13" type="primary">RvY_16622</name>
    <name evidence="13" type="synonym">RvY_16622.1</name>
    <name evidence="13" type="ORF">RvY_16622-1</name>
</gene>
<dbReference type="PANTHER" id="PTHR12764:SF5">
    <property type="entry name" value="LD29485P"/>
    <property type="match status" value="1"/>
</dbReference>
<keyword evidence="3" id="KW-0853">WD repeat</keyword>
<dbReference type="InterPro" id="IPR036322">
    <property type="entry name" value="WD40_repeat_dom_sf"/>
</dbReference>
<dbReference type="InterPro" id="IPR039857">
    <property type="entry name" value="Ift122/121"/>
</dbReference>
<dbReference type="GO" id="GO:0030991">
    <property type="term" value="C:intraciliary transport particle A"/>
    <property type="evidence" value="ECO:0007669"/>
    <property type="project" value="TreeGrafter"/>
</dbReference>
<protein>
    <submittedName>
        <fullName evidence="13">Uncharacterized protein</fullName>
    </submittedName>
</protein>
<dbReference type="SUPFAM" id="SSF50978">
    <property type="entry name" value="WD40 repeat-like"/>
    <property type="match status" value="1"/>
</dbReference>
<dbReference type="GO" id="GO:0061512">
    <property type="term" value="P:protein localization to cilium"/>
    <property type="evidence" value="ECO:0007669"/>
    <property type="project" value="TreeGrafter"/>
</dbReference>
<organism evidence="13 14">
    <name type="scientific">Ramazzottius varieornatus</name>
    <name type="common">Water bear</name>
    <name type="synonym">Tardigrade</name>
    <dbReference type="NCBI Taxonomy" id="947166"/>
    <lineage>
        <taxon>Eukaryota</taxon>
        <taxon>Metazoa</taxon>
        <taxon>Ecdysozoa</taxon>
        <taxon>Tardigrada</taxon>
        <taxon>Eutardigrada</taxon>
        <taxon>Parachela</taxon>
        <taxon>Hypsibioidea</taxon>
        <taxon>Ramazzottiidae</taxon>
        <taxon>Ramazzottius</taxon>
    </lineage>
</organism>
<keyword evidence="5" id="KW-0970">Cilium biogenesis/degradation</keyword>
<evidence type="ECO:0000256" key="1">
    <source>
        <dbReference type="ARBA" id="ARBA00004120"/>
    </source>
</evidence>
<keyword evidence="14" id="KW-1185">Reference proteome</keyword>
<dbReference type="GO" id="GO:0035721">
    <property type="term" value="P:intraciliary retrograde transport"/>
    <property type="evidence" value="ECO:0007669"/>
    <property type="project" value="TreeGrafter"/>
</dbReference>
<evidence type="ECO:0000259" key="12">
    <source>
        <dbReference type="Pfam" id="PF25768"/>
    </source>
</evidence>
<evidence type="ECO:0000256" key="8">
    <source>
        <dbReference type="ARBA" id="ARBA00023273"/>
    </source>
</evidence>
<evidence type="ECO:0000256" key="4">
    <source>
        <dbReference type="ARBA" id="ARBA00022737"/>
    </source>
</evidence>
<keyword evidence="2" id="KW-0963">Cytoplasm</keyword>
<reference evidence="13 14" key="1">
    <citation type="journal article" date="2016" name="Nat. Commun.">
        <title>Extremotolerant tardigrade genome and improved radiotolerance of human cultured cells by tardigrade-unique protein.</title>
        <authorList>
            <person name="Hashimoto T."/>
            <person name="Horikawa D.D."/>
            <person name="Saito Y."/>
            <person name="Kuwahara H."/>
            <person name="Kozuka-Hata H."/>
            <person name="Shin-I T."/>
            <person name="Minakuchi Y."/>
            <person name="Ohishi K."/>
            <person name="Motoyama A."/>
            <person name="Aizu T."/>
            <person name="Enomoto A."/>
            <person name="Kondo K."/>
            <person name="Tanaka S."/>
            <person name="Hara Y."/>
            <person name="Koshikawa S."/>
            <person name="Sagara H."/>
            <person name="Miura T."/>
            <person name="Yokobori S."/>
            <person name="Miyagawa K."/>
            <person name="Suzuki Y."/>
            <person name="Kubo T."/>
            <person name="Oyama M."/>
            <person name="Kohara Y."/>
            <person name="Fujiyama A."/>
            <person name="Arakawa K."/>
            <person name="Katayama T."/>
            <person name="Toyoda A."/>
            <person name="Kunieda T."/>
        </authorList>
    </citation>
    <scope>NUCLEOTIDE SEQUENCE [LARGE SCALE GENOMIC DNA]</scope>
    <source>
        <strain evidence="13 14">YOKOZUNA-1</strain>
    </source>
</reference>
<evidence type="ECO:0000256" key="7">
    <source>
        <dbReference type="ARBA" id="ARBA00023212"/>
    </source>
</evidence>
<evidence type="ECO:0000256" key="5">
    <source>
        <dbReference type="ARBA" id="ARBA00022794"/>
    </source>
</evidence>
<evidence type="ECO:0000259" key="10">
    <source>
        <dbReference type="Pfam" id="PF23387"/>
    </source>
</evidence>
<dbReference type="GO" id="GO:0097730">
    <property type="term" value="C:non-motile cilium"/>
    <property type="evidence" value="ECO:0007669"/>
    <property type="project" value="TreeGrafter"/>
</dbReference>
<proteinExistence type="predicted"/>
<evidence type="ECO:0000256" key="3">
    <source>
        <dbReference type="ARBA" id="ARBA00022574"/>
    </source>
</evidence>
<dbReference type="STRING" id="947166.A0A1D1VZV6"/>
<dbReference type="Pfam" id="PF23390">
    <property type="entry name" value="Beta-prop_WDR35_2nd"/>
    <property type="match status" value="1"/>
</dbReference>
<dbReference type="GO" id="GO:1905515">
    <property type="term" value="P:non-motile cilium assembly"/>
    <property type="evidence" value="ECO:0007669"/>
    <property type="project" value="TreeGrafter"/>
</dbReference>
<evidence type="ECO:0000259" key="9">
    <source>
        <dbReference type="Pfam" id="PF23145"/>
    </source>
</evidence>
<dbReference type="Gene3D" id="1.25.40.470">
    <property type="match status" value="1"/>
</dbReference>
<name>A0A1D1VZV6_RAMVA</name>
<evidence type="ECO:0000259" key="11">
    <source>
        <dbReference type="Pfam" id="PF23390"/>
    </source>
</evidence>
<dbReference type="AlphaFoldDB" id="A0A1D1VZV6"/>
<dbReference type="Pfam" id="PF25768">
    <property type="entry name" value="TPR_IFT121"/>
    <property type="match status" value="1"/>
</dbReference>
<feature type="domain" description="IFT121-like TPR repeats" evidence="12">
    <location>
        <begin position="643"/>
        <end position="741"/>
    </location>
</feature>
<keyword evidence="8" id="KW-0966">Cell projection</keyword>
<keyword evidence="6" id="KW-0969">Cilium</keyword>
<feature type="domain" description="IFT121-like zinc finger" evidence="9">
    <location>
        <begin position="775"/>
        <end position="816"/>
    </location>
</feature>
<evidence type="ECO:0000313" key="14">
    <source>
        <dbReference type="Proteomes" id="UP000186922"/>
    </source>
</evidence>
<accession>A0A1D1VZV6</accession>
<evidence type="ECO:0000256" key="2">
    <source>
        <dbReference type="ARBA" id="ARBA00022490"/>
    </source>
</evidence>
<dbReference type="OrthoDB" id="10260567at2759"/>
<dbReference type="EMBL" id="BDGG01000014">
    <property type="protein sequence ID" value="GAV06671.1"/>
    <property type="molecule type" value="Genomic_DNA"/>
</dbReference>
<comment type="subcellular location">
    <subcellularLocation>
        <location evidence="1">Cytoplasm</location>
        <location evidence="1">Cytoskeleton</location>
        <location evidence="1">Cilium basal body</location>
    </subcellularLocation>
</comment>
<dbReference type="InterPro" id="IPR056157">
    <property type="entry name" value="TPR_IFT80_172_dom"/>
</dbReference>
<dbReference type="Pfam" id="PF23387">
    <property type="entry name" value="TPR_IFT80_172"/>
    <property type="match status" value="1"/>
</dbReference>
<feature type="domain" description="IFT80/172/WDR35 TPR" evidence="10">
    <location>
        <begin position="324"/>
        <end position="417"/>
    </location>
</feature>
<sequence length="817" mass="92151">MYSTKNERKTAVKHYPGQKVMSVAAAADFCVVAAKVIQEINQFNLFVLTDTGATANVTSTLIEPLFAASNDTQVFVASKEVLFVWNFKQTNSANRWDTNERYFHIDEAHGFVDWKVKRQRLYEASVDPISTIACSNSALVVGRESGNVVKYALPQMMWERESAAILPAPTKLGLNSNSSRLLCMNGEGQCCMYLLSESRMGKDDVLVKDVKIGVEKEGVWDFIWAHDDPDLFAVAHRHRAIIFRNREPEQDPIVSDGYFCQFKNLELRIAHLDDLHRSAAPTDPTAQSTKLLRVKSLRQALHLLEAATLAEAQSFVSTHSHPVLWNLLADKALRKLEIDVAETCYVHGQNYRGLHFVQKLKKTKSDKVRQAEVSAHFGDLYRAEQEFMDANRTDLAYDMRRISGDWFRLNEMALEDQNDAMLKESYEGLGKYYFDRQLWDDAVKNFENARDYASLYKTRMMNGDTEKLQELAENLPAGHHLLVDIGSFLGRCGNSKVAAKILRKVERPDLAIKICLDNFDFRTAMEISRAYDLEDFPPAMIKATTIQTIKAQSASQDGGQALWDAANLYHNAGPFLESANCLFQVLVMEVADKETDVHRLRKISVLAASAVEEYNKTSSSSLLGKQVYHPDDSSTLDYIFLEAPWRSAEAYNLLIVAQVFYDQGEFSKALRAAGTLCLYQDILDPVQIFSLIALASVQLKRWDVVNEAIIRVVHMDSTDSKVAEDIERFADDLFTKHSPKDVDLDSPLPTPLCLNCKERISLWDIRCQGCGTKYPLCMATGTPITEKEVWQCQFCHHHSAASVALQRKTCALCHSPG</sequence>
<dbReference type="Pfam" id="PF23145">
    <property type="entry name" value="Zf_2nd_IFT121"/>
    <property type="match status" value="1"/>
</dbReference>
<comment type="caution">
    <text evidence="13">The sequence shown here is derived from an EMBL/GenBank/DDBJ whole genome shotgun (WGS) entry which is preliminary data.</text>
</comment>
<dbReference type="InterPro" id="IPR056158">
    <property type="entry name" value="Beta-prop_IFT121_2nd"/>
</dbReference>
<dbReference type="Proteomes" id="UP000186922">
    <property type="component" value="Unassembled WGS sequence"/>
</dbReference>
<keyword evidence="7" id="KW-0206">Cytoskeleton</keyword>
<keyword evidence="4" id="KW-0677">Repeat</keyword>
<evidence type="ECO:0000256" key="6">
    <source>
        <dbReference type="ARBA" id="ARBA00023069"/>
    </source>
</evidence>
<evidence type="ECO:0000313" key="13">
    <source>
        <dbReference type="EMBL" id="GAV06671.1"/>
    </source>
</evidence>
<feature type="domain" description="IFT121 second beta-propeller" evidence="11">
    <location>
        <begin position="10"/>
        <end position="278"/>
    </location>
</feature>
<dbReference type="InterPro" id="IPR057979">
    <property type="entry name" value="TPR_IFT121"/>
</dbReference>
<dbReference type="PANTHER" id="PTHR12764">
    <property type="entry name" value="WD REPEAT DOMAIN-RELATED"/>
    <property type="match status" value="1"/>
</dbReference>
<dbReference type="InterPro" id="IPR056170">
    <property type="entry name" value="Znf_IFT121-like"/>
</dbReference>